<gene>
    <name evidence="3" type="ORF">C922_01065</name>
</gene>
<dbReference type="EMBL" id="KI965462">
    <property type="protein sequence ID" value="EUD68665.1"/>
    <property type="molecule type" value="Genomic_DNA"/>
</dbReference>
<evidence type="ECO:0000256" key="1">
    <source>
        <dbReference type="SAM" id="MobiDB-lite"/>
    </source>
</evidence>
<accession>W7AAD6</accession>
<dbReference type="GO" id="GO:0032040">
    <property type="term" value="C:small-subunit processome"/>
    <property type="evidence" value="ECO:0007669"/>
    <property type="project" value="InterPro"/>
</dbReference>
<dbReference type="OrthoDB" id="10250769at2759"/>
<evidence type="ECO:0000259" key="2">
    <source>
        <dbReference type="Pfam" id="PF04192"/>
    </source>
</evidence>
<feature type="region of interest" description="Disordered" evidence="1">
    <location>
        <begin position="663"/>
        <end position="689"/>
    </location>
</feature>
<feature type="region of interest" description="Disordered" evidence="1">
    <location>
        <begin position="1"/>
        <end position="48"/>
    </location>
</feature>
<reference evidence="3 4" key="1">
    <citation type="submission" date="2013-02" db="EMBL/GenBank/DDBJ databases">
        <title>The Genome Sequence of Plasmodium inui San Antonio 1.</title>
        <authorList>
            <consortium name="The Broad Institute Genome Sequencing Platform"/>
            <consortium name="The Broad Institute Genome Sequencing Center for Infectious Disease"/>
            <person name="Neafsey D."/>
            <person name="Cheeseman I."/>
            <person name="Volkman S."/>
            <person name="Adams J."/>
            <person name="Walker B."/>
            <person name="Young S.K."/>
            <person name="Zeng Q."/>
            <person name="Gargeya S."/>
            <person name="Fitzgerald M."/>
            <person name="Haas B."/>
            <person name="Abouelleil A."/>
            <person name="Alvarado L."/>
            <person name="Arachchi H.M."/>
            <person name="Berlin A.M."/>
            <person name="Chapman S.B."/>
            <person name="Dewar J."/>
            <person name="Goldberg J."/>
            <person name="Griggs A."/>
            <person name="Gujja S."/>
            <person name="Hansen M."/>
            <person name="Howarth C."/>
            <person name="Imamovic A."/>
            <person name="Larimer J."/>
            <person name="McCowan C."/>
            <person name="Murphy C."/>
            <person name="Neiman D."/>
            <person name="Pearson M."/>
            <person name="Priest M."/>
            <person name="Roberts A."/>
            <person name="Saif S."/>
            <person name="Shea T."/>
            <person name="Sisk P."/>
            <person name="Sykes S."/>
            <person name="Wortman J."/>
            <person name="Nusbaum C."/>
            <person name="Birren B."/>
        </authorList>
    </citation>
    <scope>NUCLEOTIDE SEQUENCE [LARGE SCALE GENOMIC DNA]</scope>
    <source>
        <strain evidence="3 4">San Antonio 1</strain>
    </source>
</reference>
<evidence type="ECO:0000313" key="4">
    <source>
        <dbReference type="Proteomes" id="UP000030640"/>
    </source>
</evidence>
<dbReference type="GO" id="GO:0034388">
    <property type="term" value="C:Pwp2p-containing subcomplex of 90S preribosome"/>
    <property type="evidence" value="ECO:0007669"/>
    <property type="project" value="TreeGrafter"/>
</dbReference>
<dbReference type="Gene3D" id="2.130.10.10">
    <property type="entry name" value="YVTN repeat-like/Quinoprotein amine dehydrogenase"/>
    <property type="match status" value="2"/>
</dbReference>
<dbReference type="GO" id="GO:0006364">
    <property type="term" value="P:rRNA processing"/>
    <property type="evidence" value="ECO:0007669"/>
    <property type="project" value="InterPro"/>
</dbReference>
<feature type="compositionally biased region" description="Basic and acidic residues" evidence="1">
    <location>
        <begin position="313"/>
        <end position="333"/>
    </location>
</feature>
<dbReference type="Pfam" id="PF04192">
    <property type="entry name" value="Utp21"/>
    <property type="match status" value="1"/>
</dbReference>
<feature type="domain" description="WDR36/Utp21 C-terminal" evidence="2">
    <location>
        <begin position="1058"/>
        <end position="1336"/>
    </location>
</feature>
<dbReference type="SUPFAM" id="SSF50998">
    <property type="entry name" value="Quinoprotein alcohol dehydrogenase-like"/>
    <property type="match status" value="1"/>
</dbReference>
<protein>
    <recommendedName>
        <fullName evidence="2">WDR36/Utp21 C-terminal domain-containing protein</fullName>
    </recommendedName>
</protein>
<feature type="region of interest" description="Disordered" evidence="1">
    <location>
        <begin position="1180"/>
        <end position="1206"/>
    </location>
</feature>
<sequence length="1341" mass="152835">MGIEKNPPHVALKLSDVFASEKKPGRANQQHQQSSKANNEESTKKSRNILNKYRVTKLNNGEINNIYVKNEFFKDRAKANGLRQSNWAVEALPKGGDDSTNGDAAKETNEGDIQEEVHRSVKFCRRKIHKQSNLLMSNGTIGLVVHNGVMCLSMKGQQCFVITSAKNAFYVLDPHKLRKAYTSEHYPEDIQNLYCANGYVYVIFRKKVYKVNESGGKKIFSLEEDFRNIVNILTVYDYLLTYSKKEIVIWNDVYKEGCDGDDFVSESCSEVGHGDQWGEENPDEEEAAKGGEANHDEANATMGRENPSYVANEAKEGEPNHDDDNAAMGRDEAPLSGDPTLSGCPNGKKHLFKRILLFDDHSDVEIRSVIHPPGYINKVIILTSENKIYLYNINKEKIIHEYRALRSVNLRNEKNIKFITLTTKKDQLCIVTSANELYIISTDRDELVYSKNIHMNEDKITCVQFYNYTYDAESMSVILVGTELGKIIMIDPNSSNYFILRDAHDCVKAILIPPQGGEYLFTVGQRDNKINLLNLHKSTFTLDVMKRRNSCVGLINNVKYLDDEKFKILVSANEAKKREGNLYIINPHCPEQNKDFSWNKKINLLDRTIIDFDINPNRHYDWNNILVCVRDSLRVYFASSYKKVIDNVFLTLPGDVISGASKERMRGRGTGAAKGRGKGQGVEPHGNDNPNGVREGLFNWIHNLSNHAQECSSESKEKEEEYKIFDDYNQHGEFEEDQGQMGKRRKSATSVLISTCGHIGIVGYSDGEIHSFNMQSATYRNEYKLNKYSFKSKAHLNGDILKLYRYGISNFVSASNSKEDLYLRVWNIYTSELIYSYCIRKEYLNRDASKNNNNNDQISIASFYHFNILTVVCLSNNQTVILDIEQKSVTRRFNFAYAVTNATFSADNRLILFALKNNTLLLYEIISNTFIDYLLFKSEITSMVYNDVYLYTAHSAAENYLYSFTNKNLFNNSNCVVNDYRSFGAVLMEELSDGESNRECPEPSVGKLIGMDCDVDYEYLNGSVAPEGDSSSKLHLETNDRGTLKSAQLMDPYKSSEKQINKNLLTMSGFSMSKIAYIIFLDKIKENCRVQESVKKKQEIPFFLSAQLDRNIEYADGKELEFLQNITKGESDGEGEAAEDDVEGAAERDELVDEVGDKVADEVGNTVTDQVRDKVADEMANQVNTPGDPHAKTKANPRKTKNNKKRHITKVDKIEMPISKLQEMLAQNEDSYINVFKYLMGLSPSGVHFNILCLSSKDELENMMNFFIYHVKTNDNIDLIQAYIFIFLKAHGKKLLKMKDKKLRNTTEVLLQEIQASWSNINFLFESVIFFIKFLTNIQLE</sequence>
<feature type="region of interest" description="Disordered" evidence="1">
    <location>
        <begin position="89"/>
        <end position="112"/>
    </location>
</feature>
<evidence type="ECO:0000313" key="3">
    <source>
        <dbReference type="EMBL" id="EUD68665.1"/>
    </source>
</evidence>
<dbReference type="InterPro" id="IPR011047">
    <property type="entry name" value="Quinoprotein_ADH-like_sf"/>
</dbReference>
<keyword evidence="4" id="KW-1185">Reference proteome</keyword>
<organism evidence="3 4">
    <name type="scientific">Plasmodium inui San Antonio 1</name>
    <dbReference type="NCBI Taxonomy" id="1237626"/>
    <lineage>
        <taxon>Eukaryota</taxon>
        <taxon>Sar</taxon>
        <taxon>Alveolata</taxon>
        <taxon>Apicomplexa</taxon>
        <taxon>Aconoidasida</taxon>
        <taxon>Haemosporida</taxon>
        <taxon>Plasmodiidae</taxon>
        <taxon>Plasmodium</taxon>
        <taxon>Plasmodium (Plasmodium)</taxon>
    </lineage>
</organism>
<feature type="compositionally biased region" description="Acidic residues" evidence="1">
    <location>
        <begin position="277"/>
        <end position="286"/>
    </location>
</feature>
<dbReference type="Proteomes" id="UP000030640">
    <property type="component" value="Unassembled WGS sequence"/>
</dbReference>
<name>W7AAD6_9APIC</name>
<feature type="region of interest" description="Disordered" evidence="1">
    <location>
        <begin position="313"/>
        <end position="340"/>
    </location>
</feature>
<feature type="region of interest" description="Disordered" evidence="1">
    <location>
        <begin position="269"/>
        <end position="291"/>
    </location>
</feature>
<dbReference type="PANTHER" id="PTHR22840">
    <property type="entry name" value="WD REPEAT-CONTAINING PROTEIN 36"/>
    <property type="match status" value="1"/>
</dbReference>
<dbReference type="InterPro" id="IPR007319">
    <property type="entry name" value="WDR36/Utp21_C"/>
</dbReference>
<feature type="compositionally biased region" description="Polar residues" evidence="1">
    <location>
        <begin position="27"/>
        <end position="37"/>
    </location>
</feature>
<feature type="compositionally biased region" description="Gly residues" evidence="1">
    <location>
        <begin position="668"/>
        <end position="680"/>
    </location>
</feature>
<dbReference type="VEuPathDB" id="PlasmoDB:C922_01065"/>
<dbReference type="PANTHER" id="PTHR22840:SF12">
    <property type="entry name" value="WD REPEAT-CONTAINING PROTEIN 36"/>
    <property type="match status" value="1"/>
</dbReference>
<feature type="compositionally biased region" description="Basic residues" evidence="1">
    <location>
        <begin position="1192"/>
        <end position="1206"/>
    </location>
</feature>
<dbReference type="InterPro" id="IPR015943">
    <property type="entry name" value="WD40/YVTN_repeat-like_dom_sf"/>
</dbReference>
<dbReference type="GeneID" id="20036339"/>
<proteinExistence type="predicted"/>
<dbReference type="RefSeq" id="XP_008814895.1">
    <property type="nucleotide sequence ID" value="XM_008816673.1"/>
</dbReference>